<protein>
    <recommendedName>
        <fullName evidence="6">Kazal-like domain-containing protein</fullName>
    </recommendedName>
</protein>
<dbReference type="FunFam" id="3.30.60.30:FF:000077">
    <property type="entry name" value="AGAP006282-PA"/>
    <property type="match status" value="1"/>
</dbReference>
<evidence type="ECO:0000256" key="1">
    <source>
        <dbReference type="ARBA" id="ARBA00022690"/>
    </source>
</evidence>
<gene>
    <name evidence="7" type="ORF">L5515_016905</name>
</gene>
<organism evidence="7 8">
    <name type="scientific">Caenorhabditis briggsae</name>
    <dbReference type="NCBI Taxonomy" id="6238"/>
    <lineage>
        <taxon>Eukaryota</taxon>
        <taxon>Metazoa</taxon>
        <taxon>Ecdysozoa</taxon>
        <taxon>Nematoda</taxon>
        <taxon>Chromadorea</taxon>
        <taxon>Rhabditida</taxon>
        <taxon>Rhabditina</taxon>
        <taxon>Rhabditomorpha</taxon>
        <taxon>Rhabditoidea</taxon>
        <taxon>Rhabditidae</taxon>
        <taxon>Peloderinae</taxon>
        <taxon>Caenorhabditis</taxon>
    </lineage>
</organism>
<dbReference type="Pfam" id="PF07648">
    <property type="entry name" value="Kazal_2"/>
    <property type="match status" value="13"/>
</dbReference>
<dbReference type="FunFam" id="3.30.60.30:FF:000096">
    <property type="entry name" value="Protein CBG17314"/>
    <property type="match status" value="1"/>
</dbReference>
<keyword evidence="8" id="KW-1185">Reference proteome</keyword>
<dbReference type="CDD" id="cd00104">
    <property type="entry name" value="KAZAL_FS"/>
    <property type="match status" value="5"/>
</dbReference>
<dbReference type="Proteomes" id="UP000829354">
    <property type="component" value="Chromosome X"/>
</dbReference>
<keyword evidence="3" id="KW-1015">Disulfide bond</keyword>
<dbReference type="EMBL" id="CP092625">
    <property type="protein sequence ID" value="UMM40166.1"/>
    <property type="molecule type" value="Genomic_DNA"/>
</dbReference>
<feature type="domain" description="Kazal-like" evidence="6">
    <location>
        <begin position="592"/>
        <end position="642"/>
    </location>
</feature>
<feature type="domain" description="Kazal-like" evidence="6">
    <location>
        <begin position="258"/>
        <end position="315"/>
    </location>
</feature>
<evidence type="ECO:0000256" key="2">
    <source>
        <dbReference type="ARBA" id="ARBA00022900"/>
    </source>
</evidence>
<dbReference type="FunFam" id="3.30.60.30:FF:000131">
    <property type="entry name" value="Protein CBG17314"/>
    <property type="match status" value="1"/>
</dbReference>
<dbReference type="FunFam" id="3.30.60.30:FF:000099">
    <property type="entry name" value="Protein CBG17314"/>
    <property type="match status" value="1"/>
</dbReference>
<feature type="domain" description="Kazal-like" evidence="6">
    <location>
        <begin position="931"/>
        <end position="981"/>
    </location>
</feature>
<proteinExistence type="predicted"/>
<dbReference type="Gene3D" id="3.30.60.30">
    <property type="match status" value="14"/>
</dbReference>
<feature type="region of interest" description="Disordered" evidence="4">
    <location>
        <begin position="488"/>
        <end position="518"/>
    </location>
</feature>
<evidence type="ECO:0000313" key="8">
    <source>
        <dbReference type="Proteomes" id="UP000829354"/>
    </source>
</evidence>
<reference evidence="7 8" key="1">
    <citation type="submission" date="2022-04" db="EMBL/GenBank/DDBJ databases">
        <title>Chromosome-level reference genomes for two strains of Caenorhabditis briggsae: an improved platform for comparative genomics.</title>
        <authorList>
            <person name="Stevens L."/>
            <person name="Andersen E."/>
        </authorList>
    </citation>
    <scope>NUCLEOTIDE SEQUENCE [LARGE SCALE GENOMIC DNA]</scope>
    <source>
        <strain evidence="7">VX34</strain>
        <tissue evidence="7">Whole-organism</tissue>
    </source>
</reference>
<dbReference type="GO" id="GO:0004867">
    <property type="term" value="F:serine-type endopeptidase inhibitor activity"/>
    <property type="evidence" value="ECO:0007669"/>
    <property type="project" value="UniProtKB-KW"/>
</dbReference>
<sequence>MLVRRNVFLSLIFPLLFFYGRCEEEENHQPAGPTSPPSLPPDCDCPGVIRPVCGTDNVTYSNLCILRCIQRTNRDLLFFYNGTCCDQAECENGGTPLCDNFGKTHANNCRFKHIQCVMERSMGLSMLKIHDGSCSLKDCNHNCTHTSFDPVCDTNGSVYRNLCVFQMRRCELQLEGQQIQLAEDRKFCLRNRETHRFKLAGVESYSSYAEEPYVDSTTRSPEATLPERTTVVPEGFLNKAIVKTAPTPLANQSPLTRNDLNRVCSIIECDKSWDPVCDTRNRTHKNVCQFKFFACKINKIDGSIIDIAHTGACKARKSTCITCPKDEKRIPICDNQNMTHPDLCSFIQFNCDARNNNEEERVLVHVKPCHSRSPQFALKVEMCPRTCSRDVKPVCDEANNTHQNLCHFQQYNCNMRKLGIRSPYLRYLRPCVKNRKIDTAVENVEMRASVSNVEVKIGKSEASVTPSKPSEKTTFIVSALEKVMKSTTSTSTPVTTTTTTTRPTMTTTQTVSDAPSTTTVIPTTTATATTTEEPFPDVAFFDCPKPNCPTDGQPVCDSAGNLHGNLCEFTYSRCLAASKGHQIHIATEENCISKEACEMPCTEDKHPICASDFLTYENLCQFRKQKCLDAELEVLFKGKCNECLDSPCALPAENSPDEAFVCLEDQSTKSLCEYQMLSCIFERGYGVNLTVQYIGTCCPPVESCDTEKPDPVCTDSGATFLTECELKIENCKLKKLDQPKLEIVSQGICEKDLLTDDFSSNRNFQKPNIEFKRENSFNCSMECDNSYDPLCGTNGITYTNACSLQKEICNAENSSTIEIAYTGMCCDTNCPSDFSPVCDSKGNTHQNICHFGIKRCIAERTFGDVLTIEKFEVCNEIQACNAQCPKEYSPVCASNQQNIVNECELNKIRCLVENNVTTGEKLVKEYDGECCRLENCDFSAFSPVCDTEGITHANMCLMNHNACIQLKKFKKTIQVSYQGQCCNQPCDEDDSPVCDGTFTHSNTCKFRIAQCEAERVNKTLSIAYNGECCVLPKGECETSGAVCDSEGQTHANHCVYQQKRCIAQRITLKTLNIVHTGECCALASCPKTGQPVCDSQGRTHDSLCHFHNSKCIFDKIHTQNTTLTLDYQGKCCPAGCTDELSVICDQHDNIYRNSCYFNLKACETWRRTQDVLLATPCPLLRT</sequence>
<feature type="domain" description="Kazal-like" evidence="6">
    <location>
        <begin position="1074"/>
        <end position="1131"/>
    </location>
</feature>
<dbReference type="PANTHER" id="PTHR10913">
    <property type="entry name" value="FOLLISTATIN-RELATED"/>
    <property type="match status" value="1"/>
</dbReference>
<keyword evidence="5" id="KW-0732">Signal</keyword>
<dbReference type="FunFam" id="3.30.60.30:FF:000067">
    <property type="entry name" value="Thrombin inhibitor rhodniin"/>
    <property type="match status" value="1"/>
</dbReference>
<name>A0AAE9FF99_CAEBR</name>
<evidence type="ECO:0000256" key="5">
    <source>
        <dbReference type="SAM" id="SignalP"/>
    </source>
</evidence>
<dbReference type="SUPFAM" id="SSF100895">
    <property type="entry name" value="Kazal-type serine protease inhibitors"/>
    <property type="match status" value="14"/>
</dbReference>
<dbReference type="InterPro" id="IPR002350">
    <property type="entry name" value="Kazal_dom"/>
</dbReference>
<evidence type="ECO:0000256" key="3">
    <source>
        <dbReference type="ARBA" id="ARBA00023157"/>
    </source>
</evidence>
<feature type="domain" description="Kazal-like" evidence="6">
    <location>
        <begin position="692"/>
        <end position="751"/>
    </location>
</feature>
<dbReference type="SMART" id="SM00280">
    <property type="entry name" value="KAZAL"/>
    <property type="match status" value="16"/>
</dbReference>
<dbReference type="InterPro" id="IPR050653">
    <property type="entry name" value="Prot_Inhib_GrowthFact_Antg"/>
</dbReference>
<feature type="domain" description="Kazal-like" evidence="6">
    <location>
        <begin position="537"/>
        <end position="591"/>
    </location>
</feature>
<keyword evidence="1" id="KW-0646">Protease inhibitor</keyword>
<accession>A0AAE9FF99</accession>
<feature type="domain" description="Kazal-like" evidence="6">
    <location>
        <begin position="773"/>
        <end position="825"/>
    </location>
</feature>
<dbReference type="Pfam" id="PF00050">
    <property type="entry name" value="Kazal_1"/>
    <property type="match status" value="3"/>
</dbReference>
<feature type="domain" description="Kazal-like" evidence="6">
    <location>
        <begin position="135"/>
        <end position="175"/>
    </location>
</feature>
<feature type="signal peptide" evidence="5">
    <location>
        <begin position="1"/>
        <end position="22"/>
    </location>
</feature>
<feature type="domain" description="Kazal-like" evidence="6">
    <location>
        <begin position="37"/>
        <end position="84"/>
    </location>
</feature>
<dbReference type="PANTHER" id="PTHR10913:SF45">
    <property type="entry name" value="FOLLISTATIN, ISOFORM A-RELATED"/>
    <property type="match status" value="1"/>
</dbReference>
<dbReference type="PROSITE" id="PS00282">
    <property type="entry name" value="KAZAL_1"/>
    <property type="match status" value="1"/>
</dbReference>
<evidence type="ECO:0000256" key="4">
    <source>
        <dbReference type="SAM" id="MobiDB-lite"/>
    </source>
</evidence>
<feature type="domain" description="Kazal-like" evidence="6">
    <location>
        <begin position="868"/>
        <end position="930"/>
    </location>
</feature>
<feature type="chain" id="PRO_5042079870" description="Kazal-like domain-containing protein" evidence="5">
    <location>
        <begin position="23"/>
        <end position="1182"/>
    </location>
</feature>
<dbReference type="InterPro" id="IPR036058">
    <property type="entry name" value="Kazal_dom_sf"/>
</dbReference>
<dbReference type="FunFam" id="3.30.60.30:FF:000060">
    <property type="entry name" value="Protein CBG17314"/>
    <property type="match status" value="1"/>
</dbReference>
<dbReference type="FunFam" id="3.30.60.30:FF:000106">
    <property type="entry name" value="Protein CBG17314"/>
    <property type="match status" value="1"/>
</dbReference>
<keyword evidence="2" id="KW-0722">Serine protease inhibitor</keyword>
<dbReference type="PROSITE" id="PS51465">
    <property type="entry name" value="KAZAL_2"/>
    <property type="match status" value="10"/>
</dbReference>
<evidence type="ECO:0000313" key="7">
    <source>
        <dbReference type="EMBL" id="UMM40166.1"/>
    </source>
</evidence>
<dbReference type="AlphaFoldDB" id="A0AAE9FF99"/>
<evidence type="ECO:0000259" key="6">
    <source>
        <dbReference type="PROSITE" id="PS51465"/>
    </source>
</evidence>